<evidence type="ECO:0000313" key="1">
    <source>
        <dbReference type="EMBL" id="JAE01222.1"/>
    </source>
</evidence>
<dbReference type="EMBL" id="GBRH01196674">
    <property type="protein sequence ID" value="JAE01222.1"/>
    <property type="molecule type" value="Transcribed_RNA"/>
</dbReference>
<organism evidence="1">
    <name type="scientific">Arundo donax</name>
    <name type="common">Giant reed</name>
    <name type="synonym">Donax arundinaceus</name>
    <dbReference type="NCBI Taxonomy" id="35708"/>
    <lineage>
        <taxon>Eukaryota</taxon>
        <taxon>Viridiplantae</taxon>
        <taxon>Streptophyta</taxon>
        <taxon>Embryophyta</taxon>
        <taxon>Tracheophyta</taxon>
        <taxon>Spermatophyta</taxon>
        <taxon>Magnoliopsida</taxon>
        <taxon>Liliopsida</taxon>
        <taxon>Poales</taxon>
        <taxon>Poaceae</taxon>
        <taxon>PACMAD clade</taxon>
        <taxon>Arundinoideae</taxon>
        <taxon>Arundineae</taxon>
        <taxon>Arundo</taxon>
    </lineage>
</organism>
<accession>A0A0A9EM89</accession>
<protein>
    <submittedName>
        <fullName evidence="1">Uncharacterized protein</fullName>
    </submittedName>
</protein>
<reference evidence="1" key="1">
    <citation type="submission" date="2014-09" db="EMBL/GenBank/DDBJ databases">
        <authorList>
            <person name="Magalhaes I.L.F."/>
            <person name="Oliveira U."/>
            <person name="Santos F.R."/>
            <person name="Vidigal T.H.D.A."/>
            <person name="Brescovit A.D."/>
            <person name="Santos A.J."/>
        </authorList>
    </citation>
    <scope>NUCLEOTIDE SEQUENCE</scope>
    <source>
        <tissue evidence="1">Shoot tissue taken approximately 20 cm above the soil surface</tissue>
    </source>
</reference>
<reference evidence="1" key="2">
    <citation type="journal article" date="2015" name="Data Brief">
        <title>Shoot transcriptome of the giant reed, Arundo donax.</title>
        <authorList>
            <person name="Barrero R.A."/>
            <person name="Guerrero F.D."/>
            <person name="Moolhuijzen P."/>
            <person name="Goolsby J.A."/>
            <person name="Tidwell J."/>
            <person name="Bellgard S.E."/>
            <person name="Bellgard M.I."/>
        </authorList>
    </citation>
    <scope>NUCLEOTIDE SEQUENCE</scope>
    <source>
        <tissue evidence="1">Shoot tissue taken approximately 20 cm above the soil surface</tissue>
    </source>
</reference>
<name>A0A0A9EM89_ARUDO</name>
<proteinExistence type="predicted"/>
<sequence>MGSERRKKEAAALEL</sequence>